<feature type="compositionally biased region" description="Polar residues" evidence="10">
    <location>
        <begin position="173"/>
        <end position="189"/>
    </location>
</feature>
<dbReference type="CDD" id="cd14319">
    <property type="entry name" value="UBA_NBR1"/>
    <property type="match status" value="2"/>
</dbReference>
<dbReference type="Gene3D" id="3.10.20.90">
    <property type="entry name" value="Phosphatidylinositol 3-kinase Catalytic Subunit, Chain A, domain 1"/>
    <property type="match status" value="1"/>
</dbReference>
<dbReference type="Gene3D" id="2.60.40.10">
    <property type="entry name" value="Immunoglobulins"/>
    <property type="match status" value="1"/>
</dbReference>
<dbReference type="InterPro" id="IPR043145">
    <property type="entry name" value="Znf_ZZ_sf"/>
</dbReference>
<keyword evidence="13" id="KW-1185">Reference proteome</keyword>
<dbReference type="PROSITE" id="PS50135">
    <property type="entry name" value="ZF_ZZ_2"/>
    <property type="match status" value="1"/>
</dbReference>
<dbReference type="RefSeq" id="XP_056854354.1">
    <property type="nucleotide sequence ID" value="XM_056998374.1"/>
</dbReference>
<feature type="region of interest" description="Disordered" evidence="10">
    <location>
        <begin position="173"/>
        <end position="222"/>
    </location>
</feature>
<dbReference type="KEGG" id="rsz:108855054"/>
<evidence type="ECO:0000313" key="13">
    <source>
        <dbReference type="Proteomes" id="UP000504610"/>
    </source>
</evidence>
<name>A0A6J0NKF5_RAPSA</name>
<dbReference type="KEGG" id="rsz:130494757"/>
<feature type="domain" description="ZZ-type" evidence="11">
    <location>
        <begin position="269"/>
        <end position="319"/>
    </location>
</feature>
<dbReference type="InterPro" id="IPR000270">
    <property type="entry name" value="PB1_dom"/>
</dbReference>
<dbReference type="InterPro" id="IPR013783">
    <property type="entry name" value="Ig-like_fold"/>
</dbReference>
<dbReference type="InterPro" id="IPR032350">
    <property type="entry name" value="Nbr1_FW"/>
</dbReference>
<evidence type="ECO:0000256" key="4">
    <source>
        <dbReference type="ARBA" id="ARBA00022723"/>
    </source>
</evidence>
<organism evidence="13 14">
    <name type="scientific">Raphanus sativus</name>
    <name type="common">Radish</name>
    <name type="synonym">Raphanus raphanistrum var. sativus</name>
    <dbReference type="NCBI Taxonomy" id="3726"/>
    <lineage>
        <taxon>Eukaryota</taxon>
        <taxon>Viridiplantae</taxon>
        <taxon>Streptophyta</taxon>
        <taxon>Embryophyta</taxon>
        <taxon>Tracheophyta</taxon>
        <taxon>Spermatophyta</taxon>
        <taxon>Magnoliopsida</taxon>
        <taxon>eudicotyledons</taxon>
        <taxon>Gunneridae</taxon>
        <taxon>Pentapetalae</taxon>
        <taxon>rosids</taxon>
        <taxon>malvids</taxon>
        <taxon>Brassicales</taxon>
        <taxon>Brassicaceae</taxon>
        <taxon>Brassiceae</taxon>
        <taxon>Raphanus</taxon>
    </lineage>
</organism>
<keyword evidence="5 9" id="KW-0863">Zinc-finger</keyword>
<evidence type="ECO:0000256" key="5">
    <source>
        <dbReference type="ARBA" id="ARBA00022771"/>
    </source>
</evidence>
<feature type="compositionally biased region" description="Polar residues" evidence="10">
    <location>
        <begin position="95"/>
        <end position="107"/>
    </location>
</feature>
<dbReference type="SMART" id="SM00291">
    <property type="entry name" value="ZnF_ZZ"/>
    <property type="match status" value="1"/>
</dbReference>
<feature type="domain" description="PB1" evidence="12">
    <location>
        <begin position="6"/>
        <end position="91"/>
    </location>
</feature>
<comment type="subcellular location">
    <subcellularLocation>
        <location evidence="1">Vacuole</location>
    </subcellularLocation>
</comment>
<sequence length="684" mass="74080">MDSTTSLVVKVSYGGVLRRFRVLFKANGQLDLNMAGLRGKIAALFDLPVDDGFSLTYSDEDGDVVALVDDNDLSDVTNQRLKFLKINVQSKTNSIAPESLRGSSTASGMPDGQNPVSIIQKGINDVMMAVPNPMRDTISKVCIDLTSKAASSSPVVGELFDCISKLGKLSITQEGTPSSSVTKPGSSVPSPGEKKDVSKKSETGKKAANPNEPTGFTHSKTSGRVPISWGVGASFNECPFGGGIVNGSSPNPMNLNKYPMGICQPKVFHKGIQCDGCGVVPITGTRFKSNVKENYDLCNICFSVMGKDGDYTRMEKPVSVQCPHRFRGQLTPISNPWLGPVPQPHHGGSNFRSTWPKLDSRFVLDVNVLDGTAVAPSAPFTKVWKMSNNGSLVWPRGTQIFWIDGDRFSNSLSVDLQIPAEGVPINGELDVKVDFVAPELPGRYTSYWMMASPIGVRFGQRVWVSINVDASLKGTVANEFHGLNLNALPDETFAREFTGTNVNYELAQTGSSSVNGTVKGADLEREASGSQIPGNDDLLVGDVEPVIPNTLTPSSSSSSCNIIEVPNMRNVETLGGAYSFSMDIPAPLEEDIEKNEVEISMLKELEEMGFKEIDLNKEILRENEYDFEQSVEALCGVSEWDPMLEELQEMGFCDNVTNKRLLKKNNGSLKGVVMDLLTGDKKEA</sequence>
<accession>A0A6J0NKF5</accession>
<evidence type="ECO:0000259" key="12">
    <source>
        <dbReference type="PROSITE" id="PS51745"/>
    </source>
</evidence>
<evidence type="ECO:0000313" key="14">
    <source>
        <dbReference type="RefSeq" id="XP_018484258.1"/>
    </source>
</evidence>
<keyword evidence="7" id="KW-0653">Protein transport</keyword>
<keyword evidence="6" id="KW-0862">Zinc</keyword>
<dbReference type="PANTHER" id="PTHR20930:SF8">
    <property type="entry name" value="ZZ-TYPE DOMAIN-CONTAINING PROTEIN"/>
    <property type="match status" value="1"/>
</dbReference>
<dbReference type="Gene3D" id="1.10.8.10">
    <property type="entry name" value="DNA helicase RuvA subunit, C-terminal domain"/>
    <property type="match status" value="2"/>
</dbReference>
<dbReference type="Gene3D" id="3.30.60.90">
    <property type="match status" value="1"/>
</dbReference>
<evidence type="ECO:0000313" key="15">
    <source>
        <dbReference type="RefSeq" id="XP_056854354.1"/>
    </source>
</evidence>
<evidence type="ECO:0000259" key="11">
    <source>
        <dbReference type="PROSITE" id="PS50135"/>
    </source>
</evidence>
<dbReference type="Pfam" id="PF00564">
    <property type="entry name" value="PB1"/>
    <property type="match status" value="1"/>
</dbReference>
<feature type="compositionally biased region" description="Polar residues" evidence="10">
    <location>
        <begin position="211"/>
        <end position="222"/>
    </location>
</feature>
<dbReference type="SUPFAM" id="SSF46934">
    <property type="entry name" value="UBA-like"/>
    <property type="match status" value="1"/>
</dbReference>
<dbReference type="AlphaFoldDB" id="A0A6J0NKF5"/>
<proteinExistence type="predicted"/>
<dbReference type="SUPFAM" id="SSF54277">
    <property type="entry name" value="CAD &amp; PB1 domains"/>
    <property type="match status" value="1"/>
</dbReference>
<keyword evidence="2" id="KW-0813">Transport</keyword>
<dbReference type="InterPro" id="IPR000433">
    <property type="entry name" value="Znf_ZZ"/>
</dbReference>
<dbReference type="InterPro" id="IPR056893">
    <property type="entry name" value="UBA_Nbr1_C"/>
</dbReference>
<gene>
    <name evidence="14" type="primary">LOC108855054</name>
    <name evidence="15" type="synonym">LOC130494757</name>
</gene>
<reference evidence="13" key="1">
    <citation type="journal article" date="2019" name="Database">
        <title>The radish genome database (RadishGD): an integrated information resource for radish genomics.</title>
        <authorList>
            <person name="Yu H.J."/>
            <person name="Baek S."/>
            <person name="Lee Y.J."/>
            <person name="Cho A."/>
            <person name="Mun J.H."/>
        </authorList>
    </citation>
    <scope>NUCLEOTIDE SEQUENCE [LARGE SCALE GENOMIC DNA]</scope>
    <source>
        <strain evidence="13">cv. WK10039</strain>
    </source>
</reference>
<evidence type="ECO:0000256" key="8">
    <source>
        <dbReference type="ARBA" id="ARBA00023006"/>
    </source>
</evidence>
<keyword evidence="4" id="KW-0479">Metal-binding</keyword>
<dbReference type="Pfam" id="PF16158">
    <property type="entry name" value="N_BRCA1_IG"/>
    <property type="match status" value="1"/>
</dbReference>
<evidence type="ECO:0000256" key="10">
    <source>
        <dbReference type="SAM" id="MobiDB-lite"/>
    </source>
</evidence>
<protein>
    <submittedName>
        <fullName evidence="14 15">Protein NBR1 homolog</fullName>
    </submittedName>
</protein>
<dbReference type="Proteomes" id="UP000504610">
    <property type="component" value="Chromosome 4"/>
</dbReference>
<dbReference type="FunFam" id="1.10.8.10:FF:000085">
    <property type="entry name" value="protein NBR1 homolog"/>
    <property type="match status" value="1"/>
</dbReference>
<keyword evidence="8" id="KW-0072">Autophagy</keyword>
<dbReference type="InterPro" id="IPR009060">
    <property type="entry name" value="UBA-like_sf"/>
</dbReference>
<evidence type="ECO:0000256" key="3">
    <source>
        <dbReference type="ARBA" id="ARBA00022554"/>
    </source>
</evidence>
<evidence type="ECO:0000256" key="7">
    <source>
        <dbReference type="ARBA" id="ARBA00022927"/>
    </source>
</evidence>
<dbReference type="InterPro" id="IPR053793">
    <property type="entry name" value="PB1-like"/>
</dbReference>
<evidence type="ECO:0000256" key="6">
    <source>
        <dbReference type="ARBA" id="ARBA00022833"/>
    </source>
</evidence>
<feature type="region of interest" description="Disordered" evidence="10">
    <location>
        <begin position="95"/>
        <end position="115"/>
    </location>
</feature>
<dbReference type="RefSeq" id="XP_018484258.1">
    <property type="nucleotide sequence ID" value="XM_018628756.2"/>
</dbReference>
<keyword evidence="3" id="KW-0926">Vacuole</keyword>
<dbReference type="PANTHER" id="PTHR20930">
    <property type="entry name" value="OVARIAN CARCINOMA ANTIGEN CA125-RELATED"/>
    <property type="match status" value="1"/>
</dbReference>
<dbReference type="SUPFAM" id="SSF57850">
    <property type="entry name" value="RING/U-box"/>
    <property type="match status" value="1"/>
</dbReference>
<evidence type="ECO:0000256" key="2">
    <source>
        <dbReference type="ARBA" id="ARBA00022448"/>
    </source>
</evidence>
<feature type="compositionally biased region" description="Basic and acidic residues" evidence="10">
    <location>
        <begin position="192"/>
        <end position="205"/>
    </location>
</feature>
<dbReference type="OrthoDB" id="661148at2759"/>
<evidence type="ECO:0000256" key="1">
    <source>
        <dbReference type="ARBA" id="ARBA00004116"/>
    </source>
</evidence>
<reference evidence="14 15" key="2">
    <citation type="submission" date="2025-04" db="UniProtKB">
        <authorList>
            <consortium name="RefSeq"/>
        </authorList>
    </citation>
    <scope>IDENTIFICATION</scope>
    <source>
        <tissue evidence="14 15">Leaf</tissue>
    </source>
</reference>
<dbReference type="PROSITE" id="PS51745">
    <property type="entry name" value="PB1"/>
    <property type="match status" value="1"/>
</dbReference>
<evidence type="ECO:0000256" key="9">
    <source>
        <dbReference type="PROSITE-ProRule" id="PRU00228"/>
    </source>
</evidence>
<dbReference type="SMART" id="SM00666">
    <property type="entry name" value="PB1"/>
    <property type="match status" value="1"/>
</dbReference>
<dbReference type="GO" id="GO:0006914">
    <property type="term" value="P:autophagy"/>
    <property type="evidence" value="ECO:0007669"/>
    <property type="project" value="UniProtKB-KW"/>
</dbReference>
<dbReference type="GeneID" id="108855054"/>
<dbReference type="GO" id="GO:0015031">
    <property type="term" value="P:protein transport"/>
    <property type="evidence" value="ECO:0007669"/>
    <property type="project" value="UniProtKB-KW"/>
</dbReference>
<dbReference type="CDD" id="cd14947">
    <property type="entry name" value="NBR1_like"/>
    <property type="match status" value="1"/>
</dbReference>
<dbReference type="GO" id="GO:0008270">
    <property type="term" value="F:zinc ion binding"/>
    <property type="evidence" value="ECO:0007669"/>
    <property type="project" value="UniProtKB-KW"/>
</dbReference>
<dbReference type="Pfam" id="PF00569">
    <property type="entry name" value="ZZ"/>
    <property type="match status" value="1"/>
</dbReference>
<dbReference type="GO" id="GO:0005773">
    <property type="term" value="C:vacuole"/>
    <property type="evidence" value="ECO:0007669"/>
    <property type="project" value="UniProtKB-SubCell"/>
</dbReference>
<dbReference type="Pfam" id="PF24932">
    <property type="entry name" value="UBA_NBR1_C"/>
    <property type="match status" value="2"/>
</dbReference>